<evidence type="ECO:0000313" key="10">
    <source>
        <dbReference type="EMBL" id="SEA40929.1"/>
    </source>
</evidence>
<dbReference type="STRING" id="425514.SAMN05443550_103137"/>
<gene>
    <name evidence="10" type="ORF">SAMN05443550_103137</name>
</gene>
<organism evidence="10 11">
    <name type="scientific">Pedobacter hartonius</name>
    <dbReference type="NCBI Taxonomy" id="425514"/>
    <lineage>
        <taxon>Bacteria</taxon>
        <taxon>Pseudomonadati</taxon>
        <taxon>Bacteroidota</taxon>
        <taxon>Sphingobacteriia</taxon>
        <taxon>Sphingobacteriales</taxon>
        <taxon>Sphingobacteriaceae</taxon>
        <taxon>Pedobacter</taxon>
    </lineage>
</organism>
<keyword evidence="2 7" id="KW-0813">Transport</keyword>
<keyword evidence="5 7" id="KW-0472">Membrane</keyword>
<dbReference type="Gene3D" id="2.40.170.20">
    <property type="entry name" value="TonB-dependent receptor, beta-barrel domain"/>
    <property type="match status" value="1"/>
</dbReference>
<keyword evidence="11" id="KW-1185">Reference proteome</keyword>
<dbReference type="InterPro" id="IPR008969">
    <property type="entry name" value="CarboxyPept-like_regulatory"/>
</dbReference>
<evidence type="ECO:0000256" key="1">
    <source>
        <dbReference type="ARBA" id="ARBA00004571"/>
    </source>
</evidence>
<dbReference type="InterPro" id="IPR037066">
    <property type="entry name" value="Plug_dom_sf"/>
</dbReference>
<dbReference type="Pfam" id="PF13715">
    <property type="entry name" value="CarbopepD_reg_2"/>
    <property type="match status" value="1"/>
</dbReference>
<dbReference type="AlphaFoldDB" id="A0A1H4AYH2"/>
<keyword evidence="4 7" id="KW-0812">Transmembrane</keyword>
<dbReference type="InterPro" id="IPR057601">
    <property type="entry name" value="Oar-like_b-barrel"/>
</dbReference>
<dbReference type="InterPro" id="IPR036942">
    <property type="entry name" value="Beta-barrel_TonB_sf"/>
</dbReference>
<dbReference type="Pfam" id="PF25183">
    <property type="entry name" value="OMP_b-brl_4"/>
    <property type="match status" value="1"/>
</dbReference>
<keyword evidence="3 7" id="KW-1134">Transmembrane beta strand</keyword>
<protein>
    <submittedName>
        <fullName evidence="10">TonB-dependent Receptor Plug Domain</fullName>
    </submittedName>
</protein>
<dbReference type="Pfam" id="PF07715">
    <property type="entry name" value="Plug"/>
    <property type="match status" value="1"/>
</dbReference>
<feature type="domain" description="TonB-dependent transporter Oar-like beta-barrel" evidence="9">
    <location>
        <begin position="412"/>
        <end position="532"/>
    </location>
</feature>
<evidence type="ECO:0000256" key="4">
    <source>
        <dbReference type="ARBA" id="ARBA00022692"/>
    </source>
</evidence>
<dbReference type="SUPFAM" id="SSF49464">
    <property type="entry name" value="Carboxypeptidase regulatory domain-like"/>
    <property type="match status" value="1"/>
</dbReference>
<dbReference type="EMBL" id="FNRA01000003">
    <property type="protein sequence ID" value="SEA40929.1"/>
    <property type="molecule type" value="Genomic_DNA"/>
</dbReference>
<keyword evidence="10" id="KW-0675">Receptor</keyword>
<evidence type="ECO:0000256" key="5">
    <source>
        <dbReference type="ARBA" id="ARBA00023136"/>
    </source>
</evidence>
<evidence type="ECO:0000256" key="6">
    <source>
        <dbReference type="ARBA" id="ARBA00023237"/>
    </source>
</evidence>
<dbReference type="InterPro" id="IPR012910">
    <property type="entry name" value="Plug_dom"/>
</dbReference>
<comment type="similarity">
    <text evidence="7">Belongs to the TonB-dependent receptor family.</text>
</comment>
<dbReference type="GO" id="GO:0009279">
    <property type="term" value="C:cell outer membrane"/>
    <property type="evidence" value="ECO:0007669"/>
    <property type="project" value="UniProtKB-SubCell"/>
</dbReference>
<keyword evidence="6 7" id="KW-0998">Cell outer membrane</keyword>
<dbReference type="Proteomes" id="UP000198850">
    <property type="component" value="Unassembled WGS sequence"/>
</dbReference>
<proteinExistence type="inferred from homology"/>
<dbReference type="InterPro" id="IPR039426">
    <property type="entry name" value="TonB-dep_rcpt-like"/>
</dbReference>
<evidence type="ECO:0000256" key="2">
    <source>
        <dbReference type="ARBA" id="ARBA00022448"/>
    </source>
</evidence>
<comment type="subcellular location">
    <subcellularLocation>
        <location evidence="1 7">Cell outer membrane</location>
        <topology evidence="1 7">Multi-pass membrane protein</topology>
    </subcellularLocation>
</comment>
<sequence length="766" mass="85755">MPVVFLFIISKIHAQPKHTISGYIRDAQTGEQLIGATVRAEGALSFSTASNEYGFFSLTAPAGTYKLLAGSVGYRIKSSNLNLNKNIPLSIKLTAEDTHLSEVLISATGKDEHVKSAKMGVERLSMKEIEKVPVIFGERDLIKVIQLLPGVKSAGEGSSGFFVRGGGADQNLVLLDEAVVYNPSHLLGFFSTFNSDAIKDVTLYKGNIPAQYGGRLSSVMDVKMNDGNNQKISVNGGIGIIASRITVEGPIVKNKGSFLLSARRTYADLLLKVSSDSVAKQSALYFYDVNLKANYQLTAYDRIYLSGYLGQDKLGLGGLFGLEWGNKTGTLRWNHQFSPKLFANTSVIYSDYRYHIDLYNTDSFEAHINSQIKDWNIKEEFSLYPDTRNTWRMGLNSVYHTIRPGEYSGDLTLVNQPYTFSWENSAYISNEWKASGRLKIEYGLRLSAFSVLGGDNNFYALNAEGAITDTLNYAKGKIVRTYFNLEPRFSAAYQLGAAASLKAAYSRSTQSLHQLSSSATSSPTDKWVATNNIITPEIADQVSFGYFKNLKDNKYEFSAETYYKRMQHQVDYKDGANIRSNDPIEPQLLFGRGRAYGLELLLRKKTGRLTGWIGYTLSRTERQIDGINEGDWYNARQDRTHDISLVGICELDHKWSLSSTFVYATGNAVSFPSGKYYMDDQVVFLYTRRNAYRMPAYHRLDLSATCKLKERKNFSSELTFGVYNAYGRANAYAITFRQNAENQSKTEAVQTSLFKFVPSVTYNFKF</sequence>
<accession>A0A1H4AYH2</accession>
<reference evidence="10 11" key="1">
    <citation type="submission" date="2016-10" db="EMBL/GenBank/DDBJ databases">
        <authorList>
            <person name="de Groot N.N."/>
        </authorList>
    </citation>
    <scope>NUCLEOTIDE SEQUENCE [LARGE SCALE GENOMIC DNA]</scope>
    <source>
        <strain evidence="10 11">DSM 19033</strain>
    </source>
</reference>
<name>A0A1H4AYH2_9SPHI</name>
<evidence type="ECO:0000256" key="7">
    <source>
        <dbReference type="PROSITE-ProRule" id="PRU01360"/>
    </source>
</evidence>
<dbReference type="Gene3D" id="2.60.40.1120">
    <property type="entry name" value="Carboxypeptidase-like, regulatory domain"/>
    <property type="match status" value="1"/>
</dbReference>
<dbReference type="Gene3D" id="2.170.130.10">
    <property type="entry name" value="TonB-dependent receptor, plug domain"/>
    <property type="match status" value="1"/>
</dbReference>
<dbReference type="SUPFAM" id="SSF56935">
    <property type="entry name" value="Porins"/>
    <property type="match status" value="1"/>
</dbReference>
<evidence type="ECO:0000259" key="8">
    <source>
        <dbReference type="Pfam" id="PF07715"/>
    </source>
</evidence>
<evidence type="ECO:0000256" key="3">
    <source>
        <dbReference type="ARBA" id="ARBA00022452"/>
    </source>
</evidence>
<evidence type="ECO:0000313" key="11">
    <source>
        <dbReference type="Proteomes" id="UP000198850"/>
    </source>
</evidence>
<feature type="domain" description="TonB-dependent receptor plug" evidence="8">
    <location>
        <begin position="121"/>
        <end position="215"/>
    </location>
</feature>
<dbReference type="PROSITE" id="PS52016">
    <property type="entry name" value="TONB_DEPENDENT_REC_3"/>
    <property type="match status" value="1"/>
</dbReference>
<evidence type="ECO:0000259" key="9">
    <source>
        <dbReference type="Pfam" id="PF25183"/>
    </source>
</evidence>